<dbReference type="InterPro" id="IPR001279">
    <property type="entry name" value="Metallo-B-lactamas"/>
</dbReference>
<evidence type="ECO:0000313" key="3">
    <source>
        <dbReference type="Proteomes" id="UP000198967"/>
    </source>
</evidence>
<dbReference type="STRING" id="366584.SAMN05216377_111203"/>
<dbReference type="RefSeq" id="WP_093086241.1">
    <property type="nucleotide sequence ID" value="NZ_FNBE01000011.1"/>
</dbReference>
<accession>A0A1G7U141</accession>
<proteinExistence type="predicted"/>
<evidence type="ECO:0000313" key="2">
    <source>
        <dbReference type="EMBL" id="SDG41256.1"/>
    </source>
</evidence>
<dbReference type="InterPro" id="IPR036866">
    <property type="entry name" value="RibonucZ/Hydroxyglut_hydro"/>
</dbReference>
<protein>
    <submittedName>
        <fullName evidence="2">Glyoxylase, beta-lactamase superfamily II</fullName>
    </submittedName>
</protein>
<dbReference type="SMART" id="SM00849">
    <property type="entry name" value="Lactamase_B"/>
    <property type="match status" value="1"/>
</dbReference>
<dbReference type="AlphaFoldDB" id="A0A1G7U141"/>
<dbReference type="Pfam" id="PF00753">
    <property type="entry name" value="Lactamase_B"/>
    <property type="match status" value="1"/>
</dbReference>
<gene>
    <name evidence="2" type="ORF">SAMN05216377_111203</name>
</gene>
<dbReference type="EMBL" id="FNBE01000011">
    <property type="protein sequence ID" value="SDG41256.1"/>
    <property type="molecule type" value="Genomic_DNA"/>
</dbReference>
<evidence type="ECO:0000259" key="1">
    <source>
        <dbReference type="SMART" id="SM00849"/>
    </source>
</evidence>
<feature type="domain" description="Metallo-beta-lactamase" evidence="1">
    <location>
        <begin position="25"/>
        <end position="220"/>
    </location>
</feature>
<dbReference type="InterPro" id="IPR050855">
    <property type="entry name" value="NDM-1-like"/>
</dbReference>
<organism evidence="2 3">
    <name type="scientific">Pseudonocardia oroxyli</name>
    <dbReference type="NCBI Taxonomy" id="366584"/>
    <lineage>
        <taxon>Bacteria</taxon>
        <taxon>Bacillati</taxon>
        <taxon>Actinomycetota</taxon>
        <taxon>Actinomycetes</taxon>
        <taxon>Pseudonocardiales</taxon>
        <taxon>Pseudonocardiaceae</taxon>
        <taxon>Pseudonocardia</taxon>
    </lineage>
</organism>
<dbReference type="Proteomes" id="UP000198967">
    <property type="component" value="Unassembled WGS sequence"/>
</dbReference>
<sequence>MYDKGLHDLGHGCHAWLQPDGGWGLSNSGLVTGGGVSLLVDTLFDLALTREMLAGIRPLTAANPLETLVNTHSDGDHVFGNELVGDIEIVASEAAAALMGQEEVEALAALKRLPGPRGDFVRKVFGPFEFEGITATPPTRTFRGETSLDVGGREVRLIQVGPAHTPGDTLVQVPDARLLYAGDVLFIGGTPIVWAGPVERWIAACDLMLDLPVDTIVPGHGPIGAKPDVSRMREYLLFVQREAGARFEDGLDVDAAIASIDLGEWGGLGESSRIAQNVANVYDHRDPTREPANRLDVLGKIAALEGFGDL</sequence>
<dbReference type="Gene3D" id="3.60.15.10">
    <property type="entry name" value="Ribonuclease Z/Hydroxyacylglutathione hydrolase-like"/>
    <property type="match status" value="1"/>
</dbReference>
<name>A0A1G7U141_PSEOR</name>
<dbReference type="OrthoDB" id="420651at2"/>
<keyword evidence="3" id="KW-1185">Reference proteome</keyword>
<reference evidence="2 3" key="1">
    <citation type="submission" date="2016-10" db="EMBL/GenBank/DDBJ databases">
        <authorList>
            <person name="de Groot N.N."/>
        </authorList>
    </citation>
    <scope>NUCLEOTIDE SEQUENCE [LARGE SCALE GENOMIC DNA]</scope>
    <source>
        <strain evidence="2 3">CGMCC 4.3143</strain>
    </source>
</reference>
<dbReference type="PANTHER" id="PTHR42951">
    <property type="entry name" value="METALLO-BETA-LACTAMASE DOMAIN-CONTAINING"/>
    <property type="match status" value="1"/>
</dbReference>
<dbReference type="CDD" id="cd16282">
    <property type="entry name" value="metallo-hydrolase-like_MBL-fold"/>
    <property type="match status" value="1"/>
</dbReference>
<dbReference type="PANTHER" id="PTHR42951:SF4">
    <property type="entry name" value="ACYL-COENZYME A THIOESTERASE MBLAC2"/>
    <property type="match status" value="1"/>
</dbReference>
<dbReference type="SUPFAM" id="SSF56281">
    <property type="entry name" value="Metallo-hydrolase/oxidoreductase"/>
    <property type="match status" value="1"/>
</dbReference>